<evidence type="ECO:0000313" key="5">
    <source>
        <dbReference type="EMBL" id="TFK99348.1"/>
    </source>
</evidence>
<dbReference type="STRING" id="1884261.A0A5C3QGR2"/>
<dbReference type="OrthoDB" id="4456959at2759"/>
<feature type="compositionally biased region" description="Low complexity" evidence="3">
    <location>
        <begin position="656"/>
        <end position="669"/>
    </location>
</feature>
<dbReference type="InterPro" id="IPR007219">
    <property type="entry name" value="XnlR_reg_dom"/>
</dbReference>
<dbReference type="InterPro" id="IPR001138">
    <property type="entry name" value="Zn2Cys6_DnaBD"/>
</dbReference>
<feature type="region of interest" description="Disordered" evidence="3">
    <location>
        <begin position="769"/>
        <end position="859"/>
    </location>
</feature>
<dbReference type="SMART" id="SM00066">
    <property type="entry name" value="GAL4"/>
    <property type="match status" value="1"/>
</dbReference>
<dbReference type="GO" id="GO:0008270">
    <property type="term" value="F:zinc ion binding"/>
    <property type="evidence" value="ECO:0007669"/>
    <property type="project" value="InterPro"/>
</dbReference>
<feature type="region of interest" description="Disordered" evidence="3">
    <location>
        <begin position="635"/>
        <end position="728"/>
    </location>
</feature>
<organism evidence="5 6">
    <name type="scientific">Pterulicium gracile</name>
    <dbReference type="NCBI Taxonomy" id="1884261"/>
    <lineage>
        <taxon>Eukaryota</taxon>
        <taxon>Fungi</taxon>
        <taxon>Dikarya</taxon>
        <taxon>Basidiomycota</taxon>
        <taxon>Agaricomycotina</taxon>
        <taxon>Agaricomycetes</taxon>
        <taxon>Agaricomycetidae</taxon>
        <taxon>Agaricales</taxon>
        <taxon>Pleurotineae</taxon>
        <taxon>Pterulaceae</taxon>
        <taxon>Pterulicium</taxon>
    </lineage>
</organism>
<dbReference type="CDD" id="cd00067">
    <property type="entry name" value="GAL4"/>
    <property type="match status" value="1"/>
</dbReference>
<dbReference type="PANTHER" id="PTHR46910">
    <property type="entry name" value="TRANSCRIPTION FACTOR PDR1"/>
    <property type="match status" value="1"/>
</dbReference>
<keyword evidence="2" id="KW-0539">Nucleus</keyword>
<evidence type="ECO:0000259" key="4">
    <source>
        <dbReference type="PROSITE" id="PS50048"/>
    </source>
</evidence>
<dbReference type="GO" id="GO:0003677">
    <property type="term" value="F:DNA binding"/>
    <property type="evidence" value="ECO:0007669"/>
    <property type="project" value="InterPro"/>
</dbReference>
<evidence type="ECO:0000313" key="6">
    <source>
        <dbReference type="Proteomes" id="UP000305067"/>
    </source>
</evidence>
<dbReference type="CDD" id="cd12148">
    <property type="entry name" value="fungal_TF_MHR"/>
    <property type="match status" value="1"/>
</dbReference>
<dbReference type="InterPro" id="IPR036864">
    <property type="entry name" value="Zn2-C6_fun-type_DNA-bd_sf"/>
</dbReference>
<feature type="compositionally biased region" description="Low complexity" evidence="3">
    <location>
        <begin position="694"/>
        <end position="710"/>
    </location>
</feature>
<name>A0A5C3QGR2_9AGAR</name>
<sequence length="918" mass="102411">MSDEEETPESRFVTQQILSKKRKVQRACDICRRKKIRCDGGEMPSNRCSNCITYDYTCTYVENAKKRGPPKGYVENLETRVEKLQALLHRIVPGADFTKDLDSAEFQLAKGSVADHAAVLIRRSAEGLEGYTGGEHDSILLPDTMNARHDLDGNLRFFGKSSGAMFVKQALDLKMQYTGSAPIMTKTSLGTARPEFWHTQPWEQSFTPAALQHRFSFPEEDLMHELVRQYFQNVNVYLPFLHRPTMEKLVEDKLYLTNDSFASVLLLICAVASRYTEDPRVFLENVDSPHSRGWKWFDQVQLVRKSLLSPPSLYDLQTYCLSVQFLGGTSAPQACWTMVGIGIRLAQDVGAHRSKTYSQPSRTIEDELWKRAWWALVSMDRTSSSALGRPCVAQDEDYDIGLPTDCDDEYWDHPDPEKAWKQPAGVPSKVSHFIQYLKLNTILFLALRTLYCIDKSKVTFGLDDTDFELKVVTELDSALNKWVDSIPDHLRWNPKNENELWRNQSIVLYSHYYHLQILIHRPFIPSPKKASRLAFPSLAICTNAARSCSHLIDVERTNCHSLMMQVQMPVFTSAVVLLLNIWGGKKAGLTTDAAKEMKDVFRCMDMLRVCERSWQSAGRLWDILYELASVGDLPLPKGSPLSSNKRARDSDDPLFSPSSQTPSASSPEEGSGGSGGSGGSQRPIKSNRRLMNMSSPSSASSSTLGTPASSHMSIPGPAQPSTNGYDQYHVGADAAGSLPLYSDDLARMPLYGNQDASQYYMNQIYESSGLGSESQPGGTQPNSYQNQKWPYQNQSASSSSSASTSTTLSPSHQYMSGSGDVHDPSLYDLQTMPAPTQDYGVQDHHPGNGGAGFPDYAGSQGVQQAQQLMSNQDLLAVWSSAPMGFDRLDDWGTYISNVSEIQMSSSFDQSMRMSERQQ</sequence>
<evidence type="ECO:0000256" key="2">
    <source>
        <dbReference type="ARBA" id="ARBA00023242"/>
    </source>
</evidence>
<feature type="compositionally biased region" description="Polar residues" evidence="3">
    <location>
        <begin position="769"/>
        <end position="794"/>
    </location>
</feature>
<protein>
    <submittedName>
        <fullName evidence="5">Fungal-specific transcription factor domain-containing protein</fullName>
    </submittedName>
</protein>
<dbReference type="SUPFAM" id="SSF57701">
    <property type="entry name" value="Zn2/Cys6 DNA-binding domain"/>
    <property type="match status" value="1"/>
</dbReference>
<dbReference type="PANTHER" id="PTHR46910:SF38">
    <property type="entry name" value="ZN(2)-C6 FUNGAL-TYPE DOMAIN-CONTAINING PROTEIN"/>
    <property type="match status" value="1"/>
</dbReference>
<dbReference type="Pfam" id="PF00172">
    <property type="entry name" value="Zn_clus"/>
    <property type="match status" value="1"/>
</dbReference>
<feature type="compositionally biased region" description="Gly residues" evidence="3">
    <location>
        <begin position="670"/>
        <end position="679"/>
    </location>
</feature>
<keyword evidence="6" id="KW-1185">Reference proteome</keyword>
<dbReference type="SMART" id="SM00906">
    <property type="entry name" value="Fungal_trans"/>
    <property type="match status" value="1"/>
</dbReference>
<dbReference type="PROSITE" id="PS50048">
    <property type="entry name" value="ZN2_CY6_FUNGAL_2"/>
    <property type="match status" value="1"/>
</dbReference>
<dbReference type="PROSITE" id="PS00463">
    <property type="entry name" value="ZN2_CY6_FUNGAL_1"/>
    <property type="match status" value="1"/>
</dbReference>
<dbReference type="AlphaFoldDB" id="A0A5C3QGR2"/>
<dbReference type="Proteomes" id="UP000305067">
    <property type="component" value="Unassembled WGS sequence"/>
</dbReference>
<dbReference type="Gene3D" id="4.10.240.10">
    <property type="entry name" value="Zn(2)-C6 fungal-type DNA-binding domain"/>
    <property type="match status" value="1"/>
</dbReference>
<proteinExistence type="predicted"/>
<evidence type="ECO:0000256" key="3">
    <source>
        <dbReference type="SAM" id="MobiDB-lite"/>
    </source>
</evidence>
<dbReference type="InterPro" id="IPR050987">
    <property type="entry name" value="AtrR-like"/>
</dbReference>
<feature type="domain" description="Zn(2)-C6 fungal-type" evidence="4">
    <location>
        <begin position="27"/>
        <end position="60"/>
    </location>
</feature>
<evidence type="ECO:0000256" key="1">
    <source>
        <dbReference type="ARBA" id="ARBA00022723"/>
    </source>
</evidence>
<accession>A0A5C3QGR2</accession>
<feature type="compositionally biased region" description="Low complexity" evidence="3">
    <location>
        <begin position="795"/>
        <end position="811"/>
    </location>
</feature>
<reference evidence="5 6" key="1">
    <citation type="journal article" date="2019" name="Nat. Ecol. Evol.">
        <title>Megaphylogeny resolves global patterns of mushroom evolution.</title>
        <authorList>
            <person name="Varga T."/>
            <person name="Krizsan K."/>
            <person name="Foldi C."/>
            <person name="Dima B."/>
            <person name="Sanchez-Garcia M."/>
            <person name="Sanchez-Ramirez S."/>
            <person name="Szollosi G.J."/>
            <person name="Szarkandi J.G."/>
            <person name="Papp V."/>
            <person name="Albert L."/>
            <person name="Andreopoulos W."/>
            <person name="Angelini C."/>
            <person name="Antonin V."/>
            <person name="Barry K.W."/>
            <person name="Bougher N.L."/>
            <person name="Buchanan P."/>
            <person name="Buyck B."/>
            <person name="Bense V."/>
            <person name="Catcheside P."/>
            <person name="Chovatia M."/>
            <person name="Cooper J."/>
            <person name="Damon W."/>
            <person name="Desjardin D."/>
            <person name="Finy P."/>
            <person name="Geml J."/>
            <person name="Haridas S."/>
            <person name="Hughes K."/>
            <person name="Justo A."/>
            <person name="Karasinski D."/>
            <person name="Kautmanova I."/>
            <person name="Kiss B."/>
            <person name="Kocsube S."/>
            <person name="Kotiranta H."/>
            <person name="LaButti K.M."/>
            <person name="Lechner B.E."/>
            <person name="Liimatainen K."/>
            <person name="Lipzen A."/>
            <person name="Lukacs Z."/>
            <person name="Mihaltcheva S."/>
            <person name="Morgado L.N."/>
            <person name="Niskanen T."/>
            <person name="Noordeloos M.E."/>
            <person name="Ohm R.A."/>
            <person name="Ortiz-Santana B."/>
            <person name="Ovrebo C."/>
            <person name="Racz N."/>
            <person name="Riley R."/>
            <person name="Savchenko A."/>
            <person name="Shiryaev A."/>
            <person name="Soop K."/>
            <person name="Spirin V."/>
            <person name="Szebenyi C."/>
            <person name="Tomsovsky M."/>
            <person name="Tulloss R.E."/>
            <person name="Uehling J."/>
            <person name="Grigoriev I.V."/>
            <person name="Vagvolgyi C."/>
            <person name="Papp T."/>
            <person name="Martin F.M."/>
            <person name="Miettinen O."/>
            <person name="Hibbett D.S."/>
            <person name="Nagy L.G."/>
        </authorList>
    </citation>
    <scope>NUCLEOTIDE SEQUENCE [LARGE SCALE GENOMIC DNA]</scope>
    <source>
        <strain evidence="5 6">CBS 309.79</strain>
    </source>
</reference>
<dbReference type="GO" id="GO:0000981">
    <property type="term" value="F:DNA-binding transcription factor activity, RNA polymerase II-specific"/>
    <property type="evidence" value="ECO:0007669"/>
    <property type="project" value="InterPro"/>
</dbReference>
<dbReference type="GO" id="GO:0006351">
    <property type="term" value="P:DNA-templated transcription"/>
    <property type="evidence" value="ECO:0007669"/>
    <property type="project" value="InterPro"/>
</dbReference>
<dbReference type="EMBL" id="ML178834">
    <property type="protein sequence ID" value="TFK99348.1"/>
    <property type="molecule type" value="Genomic_DNA"/>
</dbReference>
<gene>
    <name evidence="5" type="ORF">BDV98DRAFT_657448</name>
</gene>
<dbReference type="Pfam" id="PF04082">
    <property type="entry name" value="Fungal_trans"/>
    <property type="match status" value="1"/>
</dbReference>
<keyword evidence="1" id="KW-0479">Metal-binding</keyword>